<dbReference type="KEGG" id="sgp:SpiGrapes_2546"/>
<keyword evidence="4 5" id="KW-0472">Membrane</keyword>
<dbReference type="GO" id="GO:0016020">
    <property type="term" value="C:membrane"/>
    <property type="evidence" value="ECO:0007669"/>
    <property type="project" value="UniProtKB-SubCell"/>
</dbReference>
<proteinExistence type="predicted"/>
<feature type="transmembrane region" description="Helical" evidence="5">
    <location>
        <begin position="148"/>
        <end position="169"/>
    </location>
</feature>
<evidence type="ECO:0000256" key="4">
    <source>
        <dbReference type="ARBA" id="ARBA00023136"/>
    </source>
</evidence>
<dbReference type="GO" id="GO:0016787">
    <property type="term" value="F:hydrolase activity"/>
    <property type="evidence" value="ECO:0007669"/>
    <property type="project" value="UniProtKB-KW"/>
</dbReference>
<evidence type="ECO:0000256" key="3">
    <source>
        <dbReference type="ARBA" id="ARBA00022989"/>
    </source>
</evidence>
<gene>
    <name evidence="6" type="ordered locus">SpiGrapes_2546</name>
</gene>
<dbReference type="RefSeq" id="WP_014271147.1">
    <property type="nucleotide sequence ID" value="NC_016633.1"/>
</dbReference>
<dbReference type="Proteomes" id="UP000005632">
    <property type="component" value="Chromosome"/>
</dbReference>
<dbReference type="PANTHER" id="PTHR30249">
    <property type="entry name" value="PUTATIVE SEROTONIN TRANSPORTER"/>
    <property type="match status" value="1"/>
</dbReference>
<dbReference type="eggNOG" id="COG1346">
    <property type="taxonomic scope" value="Bacteria"/>
</dbReference>
<feature type="transmembrane region" description="Helical" evidence="5">
    <location>
        <begin position="33"/>
        <end position="51"/>
    </location>
</feature>
<dbReference type="OrthoDB" id="9811701at2"/>
<dbReference type="HOGENOM" id="CLU_082099_1_0_12"/>
<comment type="subcellular location">
    <subcellularLocation>
        <location evidence="1">Membrane</location>
        <topology evidence="1">Multi-pass membrane protein</topology>
    </subcellularLocation>
</comment>
<keyword evidence="3 5" id="KW-1133">Transmembrane helix</keyword>
<keyword evidence="2 5" id="KW-0812">Transmembrane</keyword>
<dbReference type="PANTHER" id="PTHR30249:SF0">
    <property type="entry name" value="PLASTIDAL GLYCOLATE_GLYCERATE TRANSLOCATOR 1, CHLOROPLASTIC"/>
    <property type="match status" value="1"/>
</dbReference>
<evidence type="ECO:0000256" key="1">
    <source>
        <dbReference type="ARBA" id="ARBA00004141"/>
    </source>
</evidence>
<keyword evidence="6" id="KW-0378">Hydrolase</keyword>
<evidence type="ECO:0000256" key="5">
    <source>
        <dbReference type="SAM" id="Phobius"/>
    </source>
</evidence>
<evidence type="ECO:0000256" key="2">
    <source>
        <dbReference type="ARBA" id="ARBA00022692"/>
    </source>
</evidence>
<feature type="transmembrane region" description="Helical" evidence="5">
    <location>
        <begin position="63"/>
        <end position="81"/>
    </location>
</feature>
<reference evidence="6 7" key="1">
    <citation type="submission" date="2011-11" db="EMBL/GenBank/DDBJ databases">
        <title>Complete sequence of Spirochaeta sp. grapes.</title>
        <authorList>
            <consortium name="US DOE Joint Genome Institute"/>
            <person name="Lucas S."/>
            <person name="Han J."/>
            <person name="Lapidus A."/>
            <person name="Cheng J.-F."/>
            <person name="Goodwin L."/>
            <person name="Pitluck S."/>
            <person name="Peters L."/>
            <person name="Ovchinnikova G."/>
            <person name="Munk A.C."/>
            <person name="Detter J.C."/>
            <person name="Han C."/>
            <person name="Tapia R."/>
            <person name="Land M."/>
            <person name="Hauser L."/>
            <person name="Kyrpides N."/>
            <person name="Ivanova N."/>
            <person name="Pagani I."/>
            <person name="Ritalahtilisa K."/>
            <person name="Loeffler F."/>
            <person name="Woyke T."/>
        </authorList>
    </citation>
    <scope>NUCLEOTIDE SEQUENCE [LARGE SCALE GENOMIC DNA]</scope>
    <source>
        <strain evidence="7">ATCC BAA-1885 / DSM 22778 / Grapes</strain>
    </source>
</reference>
<keyword evidence="7" id="KW-1185">Reference proteome</keyword>
<dbReference type="AlphaFoldDB" id="G8QU60"/>
<feature type="transmembrane region" description="Helical" evidence="5">
    <location>
        <begin position="93"/>
        <end position="116"/>
    </location>
</feature>
<dbReference type="InterPro" id="IPR007300">
    <property type="entry name" value="CidB/LrgB"/>
</dbReference>
<organism evidence="6 7">
    <name type="scientific">Sphaerochaeta pleomorpha (strain ATCC BAA-1885 / DSM 22778 / Grapes)</name>
    <dbReference type="NCBI Taxonomy" id="158190"/>
    <lineage>
        <taxon>Bacteria</taxon>
        <taxon>Pseudomonadati</taxon>
        <taxon>Spirochaetota</taxon>
        <taxon>Spirochaetia</taxon>
        <taxon>Spirochaetales</taxon>
        <taxon>Sphaerochaetaceae</taxon>
        <taxon>Sphaerochaeta</taxon>
    </lineage>
</organism>
<feature type="transmembrane region" description="Helical" evidence="5">
    <location>
        <begin position="205"/>
        <end position="225"/>
    </location>
</feature>
<dbReference type="STRING" id="158190.SpiGrapes_2546"/>
<evidence type="ECO:0000313" key="6">
    <source>
        <dbReference type="EMBL" id="AEV30307.1"/>
    </source>
</evidence>
<accession>G8QU60</accession>
<name>G8QU60_SPHPG</name>
<feature type="transmembrane region" description="Helical" evidence="5">
    <location>
        <begin position="6"/>
        <end position="26"/>
    </location>
</feature>
<evidence type="ECO:0000313" key="7">
    <source>
        <dbReference type="Proteomes" id="UP000005632"/>
    </source>
</evidence>
<dbReference type="Pfam" id="PF04172">
    <property type="entry name" value="LrgB"/>
    <property type="match status" value="1"/>
</dbReference>
<sequence>MTELFSNPLFGIALSIATYAIGMFLFRITRHPLVNPLAIAMFLSGAFLVVFDIPLSSYDEGGTIIAMFLGPATAVLAMAIYRQRAIVAENLLPILLGTFTGSIASMGTIALMSRWLGLDEVVLASMLPKSVTTPIALAVSQQLGGVQALTIAMVIITGISGNIFAPVLVKLFRVKDPVAQGVAIGSCSHAVGTSKALEMGKVQGAMSSIAISFSGLCTVLLAPLFL</sequence>
<protein>
    <submittedName>
        <fullName evidence="6">Putative effector of murein hydrolase</fullName>
    </submittedName>
</protein>
<dbReference type="EMBL" id="CP003155">
    <property type="protein sequence ID" value="AEV30307.1"/>
    <property type="molecule type" value="Genomic_DNA"/>
</dbReference>